<dbReference type="EMBL" id="JAQQBR010000003">
    <property type="protein sequence ID" value="KAK0179744.1"/>
    <property type="molecule type" value="Genomic_DNA"/>
</dbReference>
<sequence>MPVPVSQMLTLTSSLIPKEESNMPFIDDELLWCPDNDGKMVDLTQCLQASSTGQPDEFSAMELNALVGGSNIPNVPAEDGEGISNVNEEPFDTLDTFLRELQADLAEANQPTSTTNTTLTSTTTTPITTTTTSCRRHRYNIAAANPLLAEKLATPSTQVSPSSSTSYAAKIEIKSENTMHETNKDLLSHVGKIVTFIDYPPIIKEIYLLPTGFSPMVNNFFLLTNAWVCFHECDCHWGLQTGMWLATERETGQGPVDKPSCVQASALLIIIYSHSCT</sequence>
<organism evidence="2 3">
    <name type="scientific">Microctonus hyperodae</name>
    <name type="common">Parasitoid wasp</name>
    <dbReference type="NCBI Taxonomy" id="165561"/>
    <lineage>
        <taxon>Eukaryota</taxon>
        <taxon>Metazoa</taxon>
        <taxon>Ecdysozoa</taxon>
        <taxon>Arthropoda</taxon>
        <taxon>Hexapoda</taxon>
        <taxon>Insecta</taxon>
        <taxon>Pterygota</taxon>
        <taxon>Neoptera</taxon>
        <taxon>Endopterygota</taxon>
        <taxon>Hymenoptera</taxon>
        <taxon>Apocrita</taxon>
        <taxon>Ichneumonoidea</taxon>
        <taxon>Braconidae</taxon>
        <taxon>Euphorinae</taxon>
        <taxon>Microctonus</taxon>
    </lineage>
</organism>
<name>A0AA39G1E7_MICHY</name>
<evidence type="ECO:0000256" key="1">
    <source>
        <dbReference type="SAM" id="MobiDB-lite"/>
    </source>
</evidence>
<evidence type="ECO:0000313" key="3">
    <source>
        <dbReference type="Proteomes" id="UP001168972"/>
    </source>
</evidence>
<dbReference type="AlphaFoldDB" id="A0AA39G1E7"/>
<accession>A0AA39G1E7</accession>
<dbReference type="Proteomes" id="UP001168972">
    <property type="component" value="Unassembled WGS sequence"/>
</dbReference>
<reference evidence="2" key="1">
    <citation type="journal article" date="2023" name="bioRxiv">
        <title>Scaffold-level genome assemblies of two parasitoid biocontrol wasps reveal the parthenogenesis mechanism and an associated novel virus.</title>
        <authorList>
            <person name="Inwood S."/>
            <person name="Skelly J."/>
            <person name="Guhlin J."/>
            <person name="Harrop T."/>
            <person name="Goldson S."/>
            <person name="Dearden P."/>
        </authorList>
    </citation>
    <scope>NUCLEOTIDE SEQUENCE</scope>
    <source>
        <strain evidence="2">Lincoln</strain>
        <tissue evidence="2">Whole body</tissue>
    </source>
</reference>
<reference evidence="2" key="2">
    <citation type="submission" date="2023-03" db="EMBL/GenBank/DDBJ databases">
        <authorList>
            <person name="Inwood S.N."/>
            <person name="Skelly J.G."/>
            <person name="Guhlin J."/>
            <person name="Harrop T.W.R."/>
            <person name="Goldson S.G."/>
            <person name="Dearden P.K."/>
        </authorList>
    </citation>
    <scope>NUCLEOTIDE SEQUENCE</scope>
    <source>
        <strain evidence="2">Lincoln</strain>
        <tissue evidence="2">Whole body</tissue>
    </source>
</reference>
<gene>
    <name evidence="2" type="ORF">PV327_005466</name>
</gene>
<evidence type="ECO:0000313" key="2">
    <source>
        <dbReference type="EMBL" id="KAK0179744.1"/>
    </source>
</evidence>
<feature type="region of interest" description="Disordered" evidence="1">
    <location>
        <begin position="109"/>
        <end position="131"/>
    </location>
</feature>
<comment type="caution">
    <text evidence="2">The sequence shown here is derived from an EMBL/GenBank/DDBJ whole genome shotgun (WGS) entry which is preliminary data.</text>
</comment>
<protein>
    <submittedName>
        <fullName evidence="2">Uncharacterized protein</fullName>
    </submittedName>
</protein>
<proteinExistence type="predicted"/>
<keyword evidence="3" id="KW-1185">Reference proteome</keyword>
<feature type="compositionally biased region" description="Low complexity" evidence="1">
    <location>
        <begin position="112"/>
        <end position="131"/>
    </location>
</feature>